<feature type="domain" description="Glutamine amidotransferase" evidence="1">
    <location>
        <begin position="78"/>
        <end position="191"/>
    </location>
</feature>
<dbReference type="PANTHER" id="PTHR42695:SF5">
    <property type="entry name" value="GLUTAMINE AMIDOTRANSFERASE YLR126C-RELATED"/>
    <property type="match status" value="1"/>
</dbReference>
<accession>A0A6J6R4F8</accession>
<dbReference type="EMBL" id="CAEZYJ010000054">
    <property type="protein sequence ID" value="CAB4718841.1"/>
    <property type="molecule type" value="Genomic_DNA"/>
</dbReference>
<name>A0A6J6R4F8_9ZZZZ</name>
<dbReference type="InterPro" id="IPR029062">
    <property type="entry name" value="Class_I_gatase-like"/>
</dbReference>
<organism evidence="2">
    <name type="scientific">freshwater metagenome</name>
    <dbReference type="NCBI Taxonomy" id="449393"/>
    <lineage>
        <taxon>unclassified sequences</taxon>
        <taxon>metagenomes</taxon>
        <taxon>ecological metagenomes</taxon>
    </lineage>
</organism>
<dbReference type="SUPFAM" id="SSF52317">
    <property type="entry name" value="Class I glutamine amidotransferase-like"/>
    <property type="match status" value="1"/>
</dbReference>
<sequence>MSSPINLPTILVLQNGKQDHPHLVGTWLEEIGFNLEIITAFNGADVPTSVPNGICAVIPLGGSMNATEDDVAPWLPAERSLLADAVTRNIPIFAICLGAQLLAVATDGEVSRALTGEIGLHSITFNEIADTDPVFGSVTKLFPVPVTQWHEDLVSKLPSSATVLASSELCPNQVYRIGDNIYAVQFHPEVDGDLVQEWEIHADNAYKSSGRSGVAKEIHEAEGSLIATWKPVIQKWGERVLAQLD</sequence>
<dbReference type="GO" id="GO:0005829">
    <property type="term" value="C:cytosol"/>
    <property type="evidence" value="ECO:0007669"/>
    <property type="project" value="TreeGrafter"/>
</dbReference>
<gene>
    <name evidence="2" type="ORF">UFOPK2659_00507</name>
</gene>
<dbReference type="PROSITE" id="PS51273">
    <property type="entry name" value="GATASE_TYPE_1"/>
    <property type="match status" value="1"/>
</dbReference>
<reference evidence="2" key="1">
    <citation type="submission" date="2020-05" db="EMBL/GenBank/DDBJ databases">
        <authorList>
            <person name="Chiriac C."/>
            <person name="Salcher M."/>
            <person name="Ghai R."/>
            <person name="Kavagutti S V."/>
        </authorList>
    </citation>
    <scope>NUCLEOTIDE SEQUENCE</scope>
</reference>
<evidence type="ECO:0000259" key="1">
    <source>
        <dbReference type="Pfam" id="PF00117"/>
    </source>
</evidence>
<dbReference type="InterPro" id="IPR044992">
    <property type="entry name" value="ChyE-like"/>
</dbReference>
<dbReference type="InterPro" id="IPR017926">
    <property type="entry name" value="GATASE"/>
</dbReference>
<proteinExistence type="predicted"/>
<dbReference type="CDD" id="cd01741">
    <property type="entry name" value="GATase1_1"/>
    <property type="match status" value="1"/>
</dbReference>
<dbReference type="Gene3D" id="3.40.50.880">
    <property type="match status" value="1"/>
</dbReference>
<dbReference type="PANTHER" id="PTHR42695">
    <property type="entry name" value="GLUTAMINE AMIDOTRANSFERASE YLR126C-RELATED"/>
    <property type="match status" value="1"/>
</dbReference>
<dbReference type="Pfam" id="PF00117">
    <property type="entry name" value="GATase"/>
    <property type="match status" value="1"/>
</dbReference>
<dbReference type="AlphaFoldDB" id="A0A6J6R4F8"/>
<protein>
    <submittedName>
        <fullName evidence="2">Unannotated protein</fullName>
    </submittedName>
</protein>
<evidence type="ECO:0000313" key="2">
    <source>
        <dbReference type="EMBL" id="CAB4718841.1"/>
    </source>
</evidence>